<comment type="similarity">
    <text evidence="2 4">Belongs to the 2-oxoacid dehydrogenase family.</text>
</comment>
<dbReference type="InterPro" id="IPR001078">
    <property type="entry name" value="2-oxoacid_DH_actylTfrase"/>
</dbReference>
<reference evidence="8 9" key="1">
    <citation type="submission" date="2018-07" db="EMBL/GenBank/DDBJ databases">
        <title>Halioglobus sp. genome submission.</title>
        <authorList>
            <person name="Ye M.-Q."/>
            <person name="Du Z.-J."/>
        </authorList>
    </citation>
    <scope>NUCLEOTIDE SEQUENCE [LARGE SCALE GENOMIC DNA]</scope>
    <source>
        <strain evidence="8 9">U0301</strain>
    </source>
</reference>
<protein>
    <recommendedName>
        <fullName evidence="4">Dihydrolipoamide acetyltransferase component of pyruvate dehydrogenase complex</fullName>
        <ecNumber evidence="4">2.3.1.-</ecNumber>
    </recommendedName>
</protein>
<dbReference type="RefSeq" id="WP_117953526.1">
    <property type="nucleotide sequence ID" value="NZ_QRAN01000006.1"/>
</dbReference>
<dbReference type="Gene3D" id="2.40.50.100">
    <property type="match status" value="1"/>
</dbReference>
<accession>A0A3L7E0E4</accession>
<feature type="compositionally biased region" description="Low complexity" evidence="5">
    <location>
        <begin position="103"/>
        <end position="138"/>
    </location>
</feature>
<evidence type="ECO:0000256" key="1">
    <source>
        <dbReference type="ARBA" id="ARBA00001938"/>
    </source>
</evidence>
<evidence type="ECO:0000256" key="4">
    <source>
        <dbReference type="RuleBase" id="RU003423"/>
    </source>
</evidence>
<evidence type="ECO:0000313" key="8">
    <source>
        <dbReference type="EMBL" id="RLQ22385.1"/>
    </source>
</evidence>
<dbReference type="PROSITE" id="PS50968">
    <property type="entry name" value="BIOTINYL_LIPOYL"/>
    <property type="match status" value="1"/>
</dbReference>
<dbReference type="OrthoDB" id="9805770at2"/>
<evidence type="ECO:0000259" key="7">
    <source>
        <dbReference type="PROSITE" id="PS51826"/>
    </source>
</evidence>
<dbReference type="PROSITE" id="PS51826">
    <property type="entry name" value="PSBD"/>
    <property type="match status" value="2"/>
</dbReference>
<dbReference type="AlphaFoldDB" id="A0A3L7E0E4"/>
<dbReference type="InterPro" id="IPR004167">
    <property type="entry name" value="PSBD"/>
</dbReference>
<feature type="region of interest" description="Disordered" evidence="5">
    <location>
        <begin position="94"/>
        <end position="138"/>
    </location>
</feature>
<gene>
    <name evidence="8" type="ORF">DWB85_07110</name>
</gene>
<evidence type="ECO:0000256" key="5">
    <source>
        <dbReference type="SAM" id="MobiDB-lite"/>
    </source>
</evidence>
<sequence length="510" mass="53009">MARIEAITVPKWGLTMTEGTVNAWLVEEGDTIAVGDSLMDMETSKIVNVVESIVAGTLRRKVAQPGDVLPVAALMGVVAEADVTDAEIDDFIAGFSPDDRGAATDAPEPAAQATPSAPPLASAAEAAVSPPPAVTAANAPAVPDALRSGDDDSDVHATLHARKRAAELGINLNNVAASGRNNRISVGDIERAIVDAGGSLPARAPAARIPEGSAVPDDDSGVAATPVARRLARSLGVNLHSCRPTGRRGKVCKYDVEAAHALQHGAAPPAAPTPELAADTAPAVETLPMSGMRRTIASRLQASKQSIPHYRVSMDIRLDALLALRQQINAGDPGVKVSVNDGVVKAVAMALVNMPEVNVQFDEASQSIRRYRNADISVAVAIDDGLITPIVKAADTKTLTHISRELRDLATRARAGTLQAEEFQGGSFSISNLGMFGVRQFDAIINPPQAAILAVASGESRPVVDNGELGVATVMTASLSSDHRVIDGATAARFLQVVKRFIETPALMLA</sequence>
<dbReference type="Pfam" id="PF00198">
    <property type="entry name" value="2-oxoacid_dh"/>
    <property type="match status" value="1"/>
</dbReference>
<proteinExistence type="inferred from homology"/>
<keyword evidence="4" id="KW-0808">Transferase</keyword>
<organism evidence="8 9">
    <name type="scientific">Seongchinamella sediminis</name>
    <dbReference type="NCBI Taxonomy" id="2283635"/>
    <lineage>
        <taxon>Bacteria</taxon>
        <taxon>Pseudomonadati</taxon>
        <taxon>Pseudomonadota</taxon>
        <taxon>Gammaproteobacteria</taxon>
        <taxon>Cellvibrionales</taxon>
        <taxon>Halieaceae</taxon>
        <taxon>Seongchinamella</taxon>
    </lineage>
</organism>
<feature type="domain" description="Lipoyl-binding" evidence="6">
    <location>
        <begin position="4"/>
        <end position="79"/>
    </location>
</feature>
<feature type="domain" description="Peripheral subunit-binding (PSBD)" evidence="7">
    <location>
        <begin position="156"/>
        <end position="193"/>
    </location>
</feature>
<dbReference type="CDD" id="cd06849">
    <property type="entry name" value="lipoyl_domain"/>
    <property type="match status" value="1"/>
</dbReference>
<dbReference type="Pfam" id="PF02817">
    <property type="entry name" value="E3_binding"/>
    <property type="match status" value="2"/>
</dbReference>
<evidence type="ECO:0000256" key="2">
    <source>
        <dbReference type="ARBA" id="ARBA00007317"/>
    </source>
</evidence>
<evidence type="ECO:0000256" key="3">
    <source>
        <dbReference type="ARBA" id="ARBA00022823"/>
    </source>
</evidence>
<evidence type="ECO:0000313" key="9">
    <source>
        <dbReference type="Proteomes" id="UP000265509"/>
    </source>
</evidence>
<dbReference type="InterPro" id="IPR003016">
    <property type="entry name" value="2-oxoA_DH_lipoyl-BS"/>
</dbReference>
<dbReference type="SUPFAM" id="SSF51230">
    <property type="entry name" value="Single hybrid motif"/>
    <property type="match status" value="1"/>
</dbReference>
<comment type="caution">
    <text evidence="8">The sequence shown here is derived from an EMBL/GenBank/DDBJ whole genome shotgun (WGS) entry which is preliminary data.</text>
</comment>
<dbReference type="InterPro" id="IPR000089">
    <property type="entry name" value="Biotin_lipoyl"/>
</dbReference>
<comment type="cofactor">
    <cofactor evidence="1 4">
        <name>(R)-lipoate</name>
        <dbReference type="ChEBI" id="CHEBI:83088"/>
    </cofactor>
</comment>
<keyword evidence="3 4" id="KW-0450">Lipoyl</keyword>
<dbReference type="EMBL" id="QRAN01000006">
    <property type="protein sequence ID" value="RLQ22385.1"/>
    <property type="molecule type" value="Genomic_DNA"/>
</dbReference>
<name>A0A3L7E0E4_9GAMM</name>
<dbReference type="InterPro" id="IPR045257">
    <property type="entry name" value="E2/Pdx1"/>
</dbReference>
<dbReference type="GO" id="GO:0006086">
    <property type="term" value="P:pyruvate decarboxylation to acetyl-CoA"/>
    <property type="evidence" value="ECO:0007669"/>
    <property type="project" value="InterPro"/>
</dbReference>
<dbReference type="Gene3D" id="4.10.320.10">
    <property type="entry name" value="E3-binding domain"/>
    <property type="match status" value="2"/>
</dbReference>
<dbReference type="Pfam" id="PF00364">
    <property type="entry name" value="Biotin_lipoyl"/>
    <property type="match status" value="1"/>
</dbReference>
<dbReference type="GO" id="GO:0016746">
    <property type="term" value="F:acyltransferase activity"/>
    <property type="evidence" value="ECO:0007669"/>
    <property type="project" value="UniProtKB-KW"/>
</dbReference>
<dbReference type="Gene3D" id="3.30.559.10">
    <property type="entry name" value="Chloramphenicol acetyltransferase-like domain"/>
    <property type="match status" value="1"/>
</dbReference>
<dbReference type="Proteomes" id="UP000265509">
    <property type="component" value="Unassembled WGS sequence"/>
</dbReference>
<evidence type="ECO:0000259" key="6">
    <source>
        <dbReference type="PROSITE" id="PS50968"/>
    </source>
</evidence>
<dbReference type="PANTHER" id="PTHR23151">
    <property type="entry name" value="DIHYDROLIPOAMIDE ACETYL/SUCCINYL-TRANSFERASE-RELATED"/>
    <property type="match status" value="1"/>
</dbReference>
<dbReference type="EC" id="2.3.1.-" evidence="4"/>
<dbReference type="SUPFAM" id="SSF47005">
    <property type="entry name" value="Peripheral subunit-binding domain of 2-oxo acid dehydrogenase complex"/>
    <property type="match status" value="2"/>
</dbReference>
<dbReference type="InterPro" id="IPR036625">
    <property type="entry name" value="E3-bd_dom_sf"/>
</dbReference>
<feature type="domain" description="Peripheral subunit-binding (PSBD)" evidence="7">
    <location>
        <begin position="223"/>
        <end position="260"/>
    </location>
</feature>
<dbReference type="SUPFAM" id="SSF52777">
    <property type="entry name" value="CoA-dependent acyltransferases"/>
    <property type="match status" value="1"/>
</dbReference>
<dbReference type="GO" id="GO:0045254">
    <property type="term" value="C:pyruvate dehydrogenase complex"/>
    <property type="evidence" value="ECO:0007669"/>
    <property type="project" value="InterPro"/>
</dbReference>
<dbReference type="InterPro" id="IPR023213">
    <property type="entry name" value="CAT-like_dom_sf"/>
</dbReference>
<keyword evidence="9" id="KW-1185">Reference proteome</keyword>
<dbReference type="PROSITE" id="PS00189">
    <property type="entry name" value="LIPOYL"/>
    <property type="match status" value="1"/>
</dbReference>
<keyword evidence="4" id="KW-0012">Acyltransferase</keyword>
<dbReference type="PANTHER" id="PTHR23151:SF75">
    <property type="entry name" value="DIHYDROLIPOYLLYSINE-RESIDUE ACETYLTRANSFERASE COMPONENT 5 OF PYRUVATE DEHYDROGENASE COMPLEX, CHLOROPLASTIC"/>
    <property type="match status" value="1"/>
</dbReference>
<dbReference type="InterPro" id="IPR011053">
    <property type="entry name" value="Single_hybrid_motif"/>
</dbReference>